<accession>A0A840YRS3</accession>
<dbReference type="Pfam" id="PF13728">
    <property type="entry name" value="TraF"/>
    <property type="match status" value="1"/>
</dbReference>
<evidence type="ECO:0000256" key="1">
    <source>
        <dbReference type="SAM" id="MobiDB-lite"/>
    </source>
</evidence>
<dbReference type="EMBL" id="JACIJF010000016">
    <property type="protein sequence ID" value="MBB5712343.1"/>
    <property type="molecule type" value="Genomic_DNA"/>
</dbReference>
<dbReference type="SUPFAM" id="SSF52833">
    <property type="entry name" value="Thioredoxin-like"/>
    <property type="match status" value="1"/>
</dbReference>
<proteinExistence type="predicted"/>
<organism evidence="2 3">
    <name type="scientific">Sphingomonas xinjiangensis</name>
    <dbReference type="NCBI Taxonomy" id="643568"/>
    <lineage>
        <taxon>Bacteria</taxon>
        <taxon>Pseudomonadati</taxon>
        <taxon>Pseudomonadota</taxon>
        <taxon>Alphaproteobacteria</taxon>
        <taxon>Sphingomonadales</taxon>
        <taxon>Sphingomonadaceae</taxon>
        <taxon>Sphingomonas</taxon>
    </lineage>
</organism>
<dbReference type="NCBIfam" id="TIGR02740">
    <property type="entry name" value="TraF-like"/>
    <property type="match status" value="1"/>
</dbReference>
<gene>
    <name evidence="2" type="ORF">FHT02_003602</name>
</gene>
<keyword evidence="3" id="KW-1185">Reference proteome</keyword>
<reference evidence="2 3" key="1">
    <citation type="submission" date="2020-08" db="EMBL/GenBank/DDBJ databases">
        <title>Genomic Encyclopedia of Type Strains, Phase IV (KMG-IV): sequencing the most valuable type-strain genomes for metagenomic binning, comparative biology and taxonomic classification.</title>
        <authorList>
            <person name="Goeker M."/>
        </authorList>
    </citation>
    <scope>NUCLEOTIDE SEQUENCE [LARGE SCALE GENOMIC DNA]</scope>
    <source>
        <strain evidence="2 3">DSM 26736</strain>
    </source>
</reference>
<evidence type="ECO:0000313" key="2">
    <source>
        <dbReference type="EMBL" id="MBB5712343.1"/>
    </source>
</evidence>
<sequence>MIDLAGKDLVMRKLAGMGFALLMTLAAPSQVAAQSFEEAVMSSSAQEETEQEAPQALDGPGQEGDDFYCRERRLGQWFYCERPKAAEPKAPAPSAPQQSATERLAAITKQLDELKARAVLEPTEANIIAYVRFQREQLDRASLFSDTWQRALWQNPDIDYTLQRPVSTVGKRAWTDNRKADRAQVLAQLSQRYGMFYFFAQSCGACDVFGPILRSVADSNGMAVMAVSMDGGPSKDFPNYVVDSGQRARMGVPGNATPALVLFDTRTKRTVPIGFGIMTADEIMDRIFALTATKPGSDY</sequence>
<dbReference type="Proteomes" id="UP000527143">
    <property type="component" value="Unassembled WGS sequence"/>
</dbReference>
<evidence type="ECO:0000313" key="3">
    <source>
        <dbReference type="Proteomes" id="UP000527143"/>
    </source>
</evidence>
<dbReference type="InterPro" id="IPR036249">
    <property type="entry name" value="Thioredoxin-like_sf"/>
</dbReference>
<feature type="region of interest" description="Disordered" evidence="1">
    <location>
        <begin position="41"/>
        <end position="65"/>
    </location>
</feature>
<dbReference type="InterPro" id="IPR014111">
    <property type="entry name" value="T4SS_TraF-like"/>
</dbReference>
<dbReference type="InterPro" id="IPR039555">
    <property type="entry name" value="TraF/TrbB"/>
</dbReference>
<dbReference type="AlphaFoldDB" id="A0A840YRS3"/>
<name>A0A840YRS3_9SPHN</name>
<protein>
    <submittedName>
        <fullName evidence="2">Conjugal transfer pilus assembly protein TraF</fullName>
    </submittedName>
</protein>
<comment type="caution">
    <text evidence="2">The sequence shown here is derived from an EMBL/GenBank/DDBJ whole genome shotgun (WGS) entry which is preliminary data.</text>
</comment>
<feature type="compositionally biased region" description="Low complexity" evidence="1">
    <location>
        <begin position="42"/>
        <end position="56"/>
    </location>
</feature>